<evidence type="ECO:0000256" key="1">
    <source>
        <dbReference type="ARBA" id="ARBA00004123"/>
    </source>
</evidence>
<sequence>MPMRVEEGDPFFPSHYPNGEPRCLPFARSLLGQLNLGDRRQMNQLTAYIDVSVIYGSTKALRTFHGGLLNFTDSLQHGPGKFDGFARGTSSTAERRRIQHEIEEKAKQIPGPLTLLGATMTNLLTLIPFPSENLATSSIARICKPHEMEVLKSTDPILVSQICEALAAFNEIVESHAFIVEDQILDDAMNTDITGLVGAAEVVTVWQNTINIEIDSTPHRTAYKPTSYKPSEPVLHPNRDQSTLRRQMVSVGKQPKATIQRKKDMVGELYDSLTDYFDPTQGRRTRRRANTFEEELQEKRDIELVQQLESEGGQPEEDVEEAAGPSQLVDEFDGKFFDKKKSKKRKHEEIERPPTPTKVIEQREIEWKERQKQRRDKQRKRHCGEDSGDENWSHDVMAEQASQECFESTIDEIVMEVDIDLLKQSMGNDEDEDGGEGDGQFLVDTYKMEMIRVEAQKLKEWRRLNKINIDRLVKLITVLERNIRDVIPREGEAPLVTFLEEEIMDEDDPTTREFVDDRLLRAASAACTVLLVMTGAKMPKQVFIEDAIDRSIQLCKQYLNHIVFPSSDIVYRSPNKQKKTEEKSRGRRKLDGNNRTPTAQRIYLRMNGLIGCFAELIRFQSLSDMAVHQLCTIAASTFFVNNIGEMQWQAMRLLSNIFNRYNDHMRHNILQDIVNSLHRLPSAKTSSNSLRISNETWLNNMTVLIMQLVQATVQMPKRKKKDSEENGTSEKEELEEADHLVKSSFESAFRVAALFLQGFLQKCCSKGEEDNRPVFEAFLQDLLNALHKPEWPAAGFLLSILGNLLVEHYRTTKGTDIALRTASLEYLGLITAKLKKDVRSAEEDAHRRLEIVVKTLVYEELDDPPENIADVDIENISMTDKLKKLEQSLIDYLLLSRNDASIEYAVSFYGCYWYKEIAEDLDKLRLTYKAQKKKADESNEKELRKMEKKMEKLNEKARAMKDYLIKIVDKRQMRKRIEHIKRNNQNVMMESDAAWAVKYLASRRELTQTGFENYLKQILYGVISEPTVSLRTKAMKCLTQIIEADHSVLGVPEVQNAVQARMVDPNAQVREATIELLGKYLVSRPDFIPKYYPILLERIKDSGTAVRKRVIRIMRELIEKNPSFDKTSEMLSRIVRRIGDEEGVKKLVIETFNSLWFQPLREHDQEALIKRVMIITETTEICAAEGTVEQLELLLTNIFKTSDKATIFACRQIVDCLVDNVLALETRMAADNSLSEINKMNGQDETLAKARRAKSNQDRMLACLTALSLFSKVRAELLVKHAETLQPYLSMTVNTAAEIQVLKQVIDMLRRVIPLMSHPSDSFIDGLEDSFSQLLLAGKVTIIESAAECGGALYEKFPRRRPKMTDIFLKFLANLNSMKKMLERALKSPVPEERVAFISRGIFCLGLLARYFDLDFVLEEEPDTVQKYAIKHELPPNPLKNHATEDDEKPRVIRDNVFVLLCFFLGVPQATIQRNALISLGHLSAQYAEYLMRPEMRSMYNRFLGRQEPEFLAVKVLTLQNLERFLINEENRMQKHNEEWQKRKETEDLKKMDQAGSGLGSAVIQLYWNDVLNCYFNREKEVRNAAVQVTWRTLSQGLVTPGSSIPTLIAMMTDPLQTIRHKVENLLKEIDTKYQGMVQTKAVSGIRFAFQLHLKVNGGDRRLLRGIRLVEDSATANTAHKKTSTDKCGVPRYTNDGQALLSGLYQALRGNRQQRRSLLQSILRLFSEDSKEKLTLPELIFVSDNIAMFPYQVMDEPLYVINEIDKIVPFSGESIIGHFKASLLPKSGSPGQPGKDDVEFEPDAIYRRLPNDKTHLFELMNNSQACFILLYLKTFLMKLYGFTEAKVQEYSPTDGAKLYEKAIGRKNVHMFCPQSAIAELDPSRVADRDTMKGHFNLSHQICNLHKMLLSLDRSEYDDDVPQEEQQAEQDVNV</sequence>
<dbReference type="InterPro" id="IPR037120">
    <property type="entry name" value="Haem_peroxidase_sf_animal"/>
</dbReference>
<dbReference type="InterPro" id="IPR011989">
    <property type="entry name" value="ARM-like"/>
</dbReference>
<feature type="coiled-coil region" evidence="7">
    <location>
        <begin position="914"/>
        <end position="990"/>
    </location>
</feature>
<evidence type="ECO:0000256" key="3">
    <source>
        <dbReference type="ARBA" id="ARBA00022737"/>
    </source>
</evidence>
<feature type="compositionally biased region" description="Basic and acidic residues" evidence="8">
    <location>
        <begin position="360"/>
        <end position="370"/>
    </location>
</feature>
<feature type="region of interest" description="Disordered" evidence="8">
    <location>
        <begin position="308"/>
        <end position="392"/>
    </location>
</feature>
<keyword evidence="7" id="KW-0175">Coiled coil</keyword>
<feature type="compositionally biased region" description="Basic and acidic residues" evidence="8">
    <location>
        <begin position="721"/>
        <end position="735"/>
    </location>
</feature>
<dbReference type="InterPro" id="IPR019791">
    <property type="entry name" value="Haem_peroxidase_animal"/>
</dbReference>
<comment type="subcellular location">
    <subcellularLocation>
        <location evidence="1 6">Nucleus</location>
    </subcellularLocation>
</comment>
<dbReference type="Gene3D" id="1.25.10.10">
    <property type="entry name" value="Leucine-rich Repeat Variant"/>
    <property type="match status" value="2"/>
</dbReference>
<dbReference type="InterPro" id="IPR016024">
    <property type="entry name" value="ARM-type_fold"/>
</dbReference>
<dbReference type="InterPro" id="IPR026003">
    <property type="entry name" value="Cohesin_HEAT"/>
</dbReference>
<keyword evidence="4 6" id="KW-0539">Nucleus</keyword>
<evidence type="ECO:0000256" key="7">
    <source>
        <dbReference type="SAM" id="Coils"/>
    </source>
</evidence>
<evidence type="ECO:0000256" key="5">
    <source>
        <dbReference type="ARBA" id="ARBA00023306"/>
    </source>
</evidence>
<evidence type="ECO:0000256" key="8">
    <source>
        <dbReference type="SAM" id="MobiDB-lite"/>
    </source>
</evidence>
<proteinExistence type="inferred from homology"/>
<keyword evidence="5 6" id="KW-0131">Cell cycle</keyword>
<feature type="region of interest" description="Disordered" evidence="8">
    <location>
        <begin position="716"/>
        <end position="735"/>
    </location>
</feature>
<dbReference type="CDD" id="cd23958">
    <property type="entry name" value="SCC2"/>
    <property type="match status" value="1"/>
</dbReference>
<evidence type="ECO:0000256" key="2">
    <source>
        <dbReference type="ARBA" id="ARBA00009252"/>
    </source>
</evidence>
<dbReference type="GO" id="GO:0006979">
    <property type="term" value="P:response to oxidative stress"/>
    <property type="evidence" value="ECO:0007669"/>
    <property type="project" value="InterPro"/>
</dbReference>
<dbReference type="InterPro" id="IPR033031">
    <property type="entry name" value="Scc2/Nipped-B"/>
</dbReference>
<dbReference type="GO" id="GO:0003682">
    <property type="term" value="F:chromatin binding"/>
    <property type="evidence" value="ECO:0007669"/>
    <property type="project" value="TreeGrafter"/>
</dbReference>
<keyword evidence="3 6" id="KW-0677">Repeat</keyword>
<dbReference type="GO" id="GO:0090694">
    <property type="term" value="C:Scc2-Scc4 cohesin loading complex"/>
    <property type="evidence" value="ECO:0007669"/>
    <property type="project" value="TreeGrafter"/>
</dbReference>
<dbReference type="GO" id="GO:0010468">
    <property type="term" value="P:regulation of gene expression"/>
    <property type="evidence" value="ECO:0007669"/>
    <property type="project" value="InterPro"/>
</dbReference>
<feature type="domain" description="Sister chromatid cohesion C-terminal" evidence="9">
    <location>
        <begin position="1561"/>
        <end position="1767"/>
    </location>
</feature>
<dbReference type="Proteomes" id="UP000887575">
    <property type="component" value="Unassembled WGS sequence"/>
</dbReference>
<evidence type="ECO:0000256" key="4">
    <source>
        <dbReference type="ARBA" id="ARBA00023242"/>
    </source>
</evidence>
<dbReference type="InterPro" id="IPR010255">
    <property type="entry name" value="Haem_peroxidase_sf"/>
</dbReference>
<reference evidence="11" key="1">
    <citation type="submission" date="2024-02" db="UniProtKB">
        <authorList>
            <consortium name="WormBaseParasite"/>
        </authorList>
    </citation>
    <scope>IDENTIFICATION</scope>
</reference>
<name>A0AAF3ERK6_9BILA</name>
<dbReference type="GO" id="GO:1990414">
    <property type="term" value="P:replication-born double-strand break repair via sister chromatid exchange"/>
    <property type="evidence" value="ECO:0007669"/>
    <property type="project" value="TreeGrafter"/>
</dbReference>
<dbReference type="GO" id="GO:0020037">
    <property type="term" value="F:heme binding"/>
    <property type="evidence" value="ECO:0007669"/>
    <property type="project" value="InterPro"/>
</dbReference>
<dbReference type="PANTHER" id="PTHR21704">
    <property type="entry name" value="NIPPED-B-LIKE PROTEIN DELANGIN SCC2-RELATED"/>
    <property type="match status" value="1"/>
</dbReference>
<dbReference type="GO" id="GO:0071169">
    <property type="term" value="P:establishment of protein localization to chromatin"/>
    <property type="evidence" value="ECO:0007669"/>
    <property type="project" value="TreeGrafter"/>
</dbReference>
<keyword evidence="10" id="KW-1185">Reference proteome</keyword>
<protein>
    <recommendedName>
        <fullName evidence="6">Nipped-B protein</fullName>
    </recommendedName>
</protein>
<dbReference type="GO" id="GO:0140588">
    <property type="term" value="P:chromatin looping"/>
    <property type="evidence" value="ECO:0007669"/>
    <property type="project" value="InterPro"/>
</dbReference>
<dbReference type="Gene3D" id="1.10.640.10">
    <property type="entry name" value="Haem peroxidase domain superfamily, animal type"/>
    <property type="match status" value="1"/>
</dbReference>
<accession>A0AAF3ERK6</accession>
<dbReference type="Pfam" id="PF12830">
    <property type="entry name" value="Nipped-B_C"/>
    <property type="match status" value="1"/>
</dbReference>
<evidence type="ECO:0000313" key="11">
    <source>
        <dbReference type="WBParaSite" id="MBELARI_LOCUS1674"/>
    </source>
</evidence>
<evidence type="ECO:0000313" key="10">
    <source>
        <dbReference type="Proteomes" id="UP000887575"/>
    </source>
</evidence>
<feature type="region of interest" description="Disordered" evidence="8">
    <location>
        <begin position="573"/>
        <end position="594"/>
    </location>
</feature>
<comment type="similarity">
    <text evidence="2 6">Belongs to the SCC2/Nipped-B family.</text>
</comment>
<dbReference type="PANTHER" id="PTHR21704:SF18">
    <property type="entry name" value="NIPPED-B-LIKE PROTEIN"/>
    <property type="match status" value="1"/>
</dbReference>
<feature type="compositionally biased region" description="Basic and acidic residues" evidence="8">
    <location>
        <begin position="578"/>
        <end position="592"/>
    </location>
</feature>
<dbReference type="GO" id="GO:0061775">
    <property type="term" value="F:cohesin loader activity"/>
    <property type="evidence" value="ECO:0007669"/>
    <property type="project" value="InterPro"/>
</dbReference>
<feature type="compositionally biased region" description="Basic residues" evidence="8">
    <location>
        <begin position="371"/>
        <end position="382"/>
    </location>
</feature>
<organism evidence="10 11">
    <name type="scientific">Mesorhabditis belari</name>
    <dbReference type="NCBI Taxonomy" id="2138241"/>
    <lineage>
        <taxon>Eukaryota</taxon>
        <taxon>Metazoa</taxon>
        <taxon>Ecdysozoa</taxon>
        <taxon>Nematoda</taxon>
        <taxon>Chromadorea</taxon>
        <taxon>Rhabditida</taxon>
        <taxon>Rhabditina</taxon>
        <taxon>Rhabditomorpha</taxon>
        <taxon>Rhabditoidea</taxon>
        <taxon>Rhabditidae</taxon>
        <taxon>Mesorhabditinae</taxon>
        <taxon>Mesorhabditis</taxon>
    </lineage>
</organism>
<dbReference type="InterPro" id="IPR024986">
    <property type="entry name" value="Nipped-B_C"/>
</dbReference>
<dbReference type="WBParaSite" id="MBELARI_LOCUS1674">
    <property type="protein sequence ID" value="MBELARI_LOCUS1674"/>
    <property type="gene ID" value="MBELARI_LOCUS1674"/>
</dbReference>
<dbReference type="GO" id="GO:0004601">
    <property type="term" value="F:peroxidase activity"/>
    <property type="evidence" value="ECO:0007669"/>
    <property type="project" value="InterPro"/>
</dbReference>
<evidence type="ECO:0000256" key="6">
    <source>
        <dbReference type="RuleBase" id="RU364107"/>
    </source>
</evidence>
<dbReference type="SUPFAM" id="SSF48113">
    <property type="entry name" value="Heme-dependent peroxidases"/>
    <property type="match status" value="1"/>
</dbReference>
<evidence type="ECO:0000259" key="9">
    <source>
        <dbReference type="Pfam" id="PF12830"/>
    </source>
</evidence>
<dbReference type="GO" id="GO:0034087">
    <property type="term" value="P:establishment of mitotic sister chromatid cohesion"/>
    <property type="evidence" value="ECO:0007669"/>
    <property type="project" value="TreeGrafter"/>
</dbReference>
<dbReference type="Pfam" id="PF03098">
    <property type="entry name" value="An_peroxidase"/>
    <property type="match status" value="1"/>
</dbReference>
<dbReference type="Pfam" id="PF12765">
    <property type="entry name" value="Cohesin_HEAT"/>
    <property type="match status" value="1"/>
</dbReference>
<dbReference type="SUPFAM" id="SSF48371">
    <property type="entry name" value="ARM repeat"/>
    <property type="match status" value="2"/>
</dbReference>